<gene>
    <name evidence="2" type="ORF">B1A_12049</name>
</gene>
<evidence type="ECO:0000256" key="1">
    <source>
        <dbReference type="ARBA" id="ARBA00006484"/>
    </source>
</evidence>
<dbReference type="Pfam" id="PF00106">
    <property type="entry name" value="adh_short"/>
    <property type="match status" value="1"/>
</dbReference>
<sequence>MRALVTGASRGIGSAIARRLDADGWELALHGFRHFPEAEALTKELARPGVAHWAVAGDLADRPSVARIADRVRERWPALDALILNGGSYPRESFADLDPDRFDACLRTNLTGPVELTRRLLPALTAAPAGRIVAITSILAFDGSR</sequence>
<organism evidence="2">
    <name type="scientific">mine drainage metagenome</name>
    <dbReference type="NCBI Taxonomy" id="410659"/>
    <lineage>
        <taxon>unclassified sequences</taxon>
        <taxon>metagenomes</taxon>
        <taxon>ecological metagenomes</taxon>
    </lineage>
</organism>
<dbReference type="SUPFAM" id="SSF51735">
    <property type="entry name" value="NAD(P)-binding Rossmann-fold domains"/>
    <property type="match status" value="1"/>
</dbReference>
<feature type="non-terminal residue" evidence="2">
    <location>
        <position position="145"/>
    </location>
</feature>
<dbReference type="InterPro" id="IPR036291">
    <property type="entry name" value="NAD(P)-bd_dom_sf"/>
</dbReference>
<reference evidence="2" key="2">
    <citation type="journal article" date="2014" name="ISME J.">
        <title>Microbial stratification in low pH oxic and suboxic macroscopic growths along an acid mine drainage.</title>
        <authorList>
            <person name="Mendez-Garcia C."/>
            <person name="Mesa V."/>
            <person name="Sprenger R.R."/>
            <person name="Richter M."/>
            <person name="Diez M.S."/>
            <person name="Solano J."/>
            <person name="Bargiela R."/>
            <person name="Golyshina O.V."/>
            <person name="Manteca A."/>
            <person name="Ramos J.L."/>
            <person name="Gallego J.R."/>
            <person name="Llorente I."/>
            <person name="Martins Dos Santos V.A."/>
            <person name="Jensen O.N."/>
            <person name="Pelaez A.I."/>
            <person name="Sanchez J."/>
            <person name="Ferrer M."/>
        </authorList>
    </citation>
    <scope>NUCLEOTIDE SEQUENCE</scope>
</reference>
<evidence type="ECO:0000313" key="2">
    <source>
        <dbReference type="EMBL" id="EQD54787.1"/>
    </source>
</evidence>
<dbReference type="CDD" id="cd05233">
    <property type="entry name" value="SDR_c"/>
    <property type="match status" value="1"/>
</dbReference>
<dbReference type="PRINTS" id="PR00081">
    <property type="entry name" value="GDHRDH"/>
</dbReference>
<dbReference type="PANTHER" id="PTHR42879">
    <property type="entry name" value="3-OXOACYL-(ACYL-CARRIER-PROTEIN) REDUCTASE"/>
    <property type="match status" value="1"/>
</dbReference>
<dbReference type="AlphaFoldDB" id="T1ACK1"/>
<accession>T1ACK1</accession>
<comment type="similarity">
    <text evidence="1">Belongs to the short-chain dehydrogenases/reductases (SDR) family.</text>
</comment>
<protein>
    <submittedName>
        <fullName evidence="2">Short-chain dehydrogenase/reductase SDR</fullName>
    </submittedName>
</protein>
<reference evidence="2" key="1">
    <citation type="submission" date="2013-08" db="EMBL/GenBank/DDBJ databases">
        <authorList>
            <person name="Mendez C."/>
            <person name="Richter M."/>
            <person name="Ferrer M."/>
            <person name="Sanchez J."/>
        </authorList>
    </citation>
    <scope>NUCLEOTIDE SEQUENCE</scope>
</reference>
<dbReference type="Gene3D" id="3.40.50.720">
    <property type="entry name" value="NAD(P)-binding Rossmann-like Domain"/>
    <property type="match status" value="1"/>
</dbReference>
<comment type="caution">
    <text evidence="2">The sequence shown here is derived from an EMBL/GenBank/DDBJ whole genome shotgun (WGS) entry which is preliminary data.</text>
</comment>
<dbReference type="InterPro" id="IPR050259">
    <property type="entry name" value="SDR"/>
</dbReference>
<name>T1ACK1_9ZZZZ</name>
<dbReference type="InterPro" id="IPR002347">
    <property type="entry name" value="SDR_fam"/>
</dbReference>
<proteinExistence type="inferred from homology"/>
<dbReference type="EMBL" id="AUZX01008702">
    <property type="protein sequence ID" value="EQD54787.1"/>
    <property type="molecule type" value="Genomic_DNA"/>
</dbReference>